<dbReference type="SUPFAM" id="SSF52540">
    <property type="entry name" value="P-loop containing nucleoside triphosphate hydrolases"/>
    <property type="match status" value="1"/>
</dbReference>
<dbReference type="InterPro" id="IPR027417">
    <property type="entry name" value="P-loop_NTPase"/>
</dbReference>
<gene>
    <name evidence="5" type="ORF">GORHZ_184_00060</name>
</gene>
<dbReference type="GO" id="GO:0005524">
    <property type="term" value="F:ATP binding"/>
    <property type="evidence" value="ECO:0007669"/>
    <property type="project" value="UniProtKB-KW"/>
</dbReference>
<comment type="caution">
    <text evidence="5">The sequence shown here is derived from an EMBL/GenBank/DDBJ whole genome shotgun (WGS) entry which is preliminary data.</text>
</comment>
<dbReference type="InterPro" id="IPR003959">
    <property type="entry name" value="ATPase_AAA_core"/>
</dbReference>
<dbReference type="PANTHER" id="PTHR45991">
    <property type="entry name" value="PACHYTENE CHECKPOINT PROTEIN 2"/>
    <property type="match status" value="1"/>
</dbReference>
<dbReference type="eggNOG" id="COG0464">
    <property type="taxonomic scope" value="Bacteria"/>
</dbReference>
<name>K6WK94_9ACTN</name>
<dbReference type="Gene3D" id="3.40.50.300">
    <property type="entry name" value="P-loop containing nucleotide triphosphate hydrolases"/>
    <property type="match status" value="1"/>
</dbReference>
<organism evidence="5 6">
    <name type="scientific">Gordonia rhizosphera NBRC 16068</name>
    <dbReference type="NCBI Taxonomy" id="1108045"/>
    <lineage>
        <taxon>Bacteria</taxon>
        <taxon>Bacillati</taxon>
        <taxon>Actinomycetota</taxon>
        <taxon>Actinomycetes</taxon>
        <taxon>Mycobacteriales</taxon>
        <taxon>Gordoniaceae</taxon>
        <taxon>Gordonia</taxon>
    </lineage>
</organism>
<keyword evidence="1" id="KW-0547">Nucleotide-binding</keyword>
<evidence type="ECO:0000313" key="6">
    <source>
        <dbReference type="Proteomes" id="UP000008363"/>
    </source>
</evidence>
<dbReference type="STRING" id="1108045.GORHZ_184_00060"/>
<feature type="domain" description="AAA+ ATPase" evidence="4">
    <location>
        <begin position="11"/>
        <end position="161"/>
    </location>
</feature>
<dbReference type="InterPro" id="IPR044539">
    <property type="entry name" value="Pch2-like"/>
</dbReference>
<dbReference type="InterPro" id="IPR003593">
    <property type="entry name" value="AAA+_ATPase"/>
</dbReference>
<dbReference type="SMART" id="SM00382">
    <property type="entry name" value="AAA"/>
    <property type="match status" value="1"/>
</dbReference>
<dbReference type="AlphaFoldDB" id="K6WK94"/>
<sequence length="273" mass="28840">MIRALDLVADGAPLLLLHGDPGTGKTATAHSLAGVIATDLAKPVVLIILNERIRGNGIQGRAGSDVVSILDTIGNFASKSDVLTLVLLDEAESIVGARAAHDVDSGEKENTAVVDGLIKGLDSMNILSRNRVLFLMCTNLVARVDPAVLRRARLFNFERPTEEVVYALIDRAFGDVFNRPEIGAIAVQATRSKLPLTPADIVGQIVLPAINTAAMSGLPLQANNVAELARAATPTSNMGRAPGALSTWSPTSPRIRPRRLRSPGSMPVRIAGR</sequence>
<evidence type="ECO:0000259" key="4">
    <source>
        <dbReference type="SMART" id="SM00382"/>
    </source>
</evidence>
<evidence type="ECO:0000313" key="5">
    <source>
        <dbReference type="EMBL" id="GAB92582.1"/>
    </source>
</evidence>
<keyword evidence="2" id="KW-0067">ATP-binding</keyword>
<dbReference type="Proteomes" id="UP000008363">
    <property type="component" value="Unassembled WGS sequence"/>
</dbReference>
<dbReference type="RefSeq" id="WP_006337214.1">
    <property type="nucleotide sequence ID" value="NZ_BAHC01000184.1"/>
</dbReference>
<dbReference type="OrthoDB" id="9806903at2"/>
<evidence type="ECO:0000256" key="1">
    <source>
        <dbReference type="ARBA" id="ARBA00022741"/>
    </source>
</evidence>
<keyword evidence="6" id="KW-1185">Reference proteome</keyword>
<dbReference type="GO" id="GO:0005694">
    <property type="term" value="C:chromosome"/>
    <property type="evidence" value="ECO:0007669"/>
    <property type="project" value="TreeGrafter"/>
</dbReference>
<dbReference type="GO" id="GO:0016887">
    <property type="term" value="F:ATP hydrolysis activity"/>
    <property type="evidence" value="ECO:0007669"/>
    <property type="project" value="InterPro"/>
</dbReference>
<protein>
    <submittedName>
        <fullName evidence="5">Putative ATPase</fullName>
    </submittedName>
</protein>
<reference evidence="5 6" key="1">
    <citation type="submission" date="2012-08" db="EMBL/GenBank/DDBJ databases">
        <title>Whole genome shotgun sequence of Gordonia rhizosphera NBRC 16068.</title>
        <authorList>
            <person name="Takarada H."/>
            <person name="Isaki S."/>
            <person name="Hosoyama A."/>
            <person name="Tsuchikane K."/>
            <person name="Katsumata H."/>
            <person name="Baba S."/>
            <person name="Ohji S."/>
            <person name="Yamazaki S."/>
            <person name="Fujita N."/>
        </authorList>
    </citation>
    <scope>NUCLEOTIDE SEQUENCE [LARGE SCALE GENOMIC DNA]</scope>
    <source>
        <strain evidence="5 6">NBRC 16068</strain>
    </source>
</reference>
<dbReference type="PANTHER" id="PTHR45991:SF1">
    <property type="entry name" value="PACHYTENE CHECKPOINT PROTEIN 2 HOMOLOG"/>
    <property type="match status" value="1"/>
</dbReference>
<dbReference type="EMBL" id="BAHC01000184">
    <property type="protein sequence ID" value="GAB92582.1"/>
    <property type="molecule type" value="Genomic_DNA"/>
</dbReference>
<evidence type="ECO:0000256" key="2">
    <source>
        <dbReference type="ARBA" id="ARBA00022840"/>
    </source>
</evidence>
<evidence type="ECO:0000256" key="3">
    <source>
        <dbReference type="SAM" id="MobiDB-lite"/>
    </source>
</evidence>
<dbReference type="Pfam" id="PF00004">
    <property type="entry name" value="AAA"/>
    <property type="match status" value="1"/>
</dbReference>
<accession>K6WK94</accession>
<proteinExistence type="predicted"/>
<feature type="region of interest" description="Disordered" evidence="3">
    <location>
        <begin position="235"/>
        <end position="273"/>
    </location>
</feature>